<dbReference type="Proteomes" id="UP000000426">
    <property type="component" value="Chromosome"/>
</dbReference>
<gene>
    <name evidence="1" type="ordered locus">Psyr_2817</name>
</gene>
<dbReference type="AlphaFoldDB" id="Q4ZSL6"/>
<evidence type="ECO:0000313" key="1">
    <source>
        <dbReference type="EMBL" id="AAY37856.1"/>
    </source>
</evidence>
<name>Q4ZSL6_PSEU2</name>
<dbReference type="OrthoDB" id="7064498at2"/>
<evidence type="ECO:0000313" key="2">
    <source>
        <dbReference type="Proteomes" id="UP000000426"/>
    </source>
</evidence>
<dbReference type="EMBL" id="CP000075">
    <property type="protein sequence ID" value="AAY37856.1"/>
    <property type="molecule type" value="Genomic_DNA"/>
</dbReference>
<accession>Q4ZSL6</accession>
<protein>
    <submittedName>
        <fullName evidence="1">Uncharacterized protein</fullName>
    </submittedName>
</protein>
<sequence>MLLRAVVPKGSALAGFAPGHLPPSIPRTSPTEPSPVPVWPISVLECSVEEVHCSRSMKIMARTKYTVEKVLYFANQKSALHVGPNEEKIDSDLYRTVQALVEKGDIHLCGTDDSGEYFKTTKSGEIHLLKLQIAWRKSHQKDVADHQAALTLLTA</sequence>
<proteinExistence type="predicted"/>
<dbReference type="HOGENOM" id="CLU_1694004_0_0_6"/>
<dbReference type="PATRIC" id="fig|205918.7.peg.2868"/>
<dbReference type="STRING" id="205918.Psyr_2817"/>
<reference evidence="1 2" key="1">
    <citation type="journal article" date="2005" name="Proc. Natl. Acad. Sci. U.S.A.">
        <title>Comparison of the complete genome sequences of Pseudomonas syringae pv. syringae B728a and pv. tomato DC3000.</title>
        <authorList>
            <person name="Feil H."/>
            <person name="Feil W.S."/>
            <person name="Chain P."/>
            <person name="Larimer F."/>
            <person name="Dibartolo G."/>
            <person name="Copeland A."/>
            <person name="Lykidis A."/>
            <person name="Trong S."/>
            <person name="Nolan M."/>
            <person name="Goltsman E."/>
            <person name="Thiel J."/>
            <person name="Malfatti S."/>
            <person name="Loper J.E."/>
            <person name="Lapidus A."/>
            <person name="Detter J.C."/>
            <person name="Land M."/>
            <person name="Richardson P.M."/>
            <person name="Kyrpides N.C."/>
            <person name="Ivanova N."/>
            <person name="Lindow S.E."/>
        </authorList>
    </citation>
    <scope>NUCLEOTIDE SEQUENCE [LARGE SCALE GENOMIC DNA]</scope>
    <source>
        <strain evidence="1 2">B728a</strain>
    </source>
</reference>
<dbReference type="KEGG" id="psb:Psyr_2817"/>
<organism evidence="1 2">
    <name type="scientific">Pseudomonas syringae pv. syringae (strain B728a)</name>
    <dbReference type="NCBI Taxonomy" id="205918"/>
    <lineage>
        <taxon>Bacteria</taxon>
        <taxon>Pseudomonadati</taxon>
        <taxon>Pseudomonadota</taxon>
        <taxon>Gammaproteobacteria</taxon>
        <taxon>Pseudomonadales</taxon>
        <taxon>Pseudomonadaceae</taxon>
        <taxon>Pseudomonas</taxon>
        <taxon>Pseudomonas syringae</taxon>
    </lineage>
</organism>